<dbReference type="Proteomes" id="UP000257109">
    <property type="component" value="Unassembled WGS sequence"/>
</dbReference>
<protein>
    <recommendedName>
        <fullName evidence="3">Integrase catalytic domain-containing protein</fullName>
    </recommendedName>
</protein>
<dbReference type="InterPro" id="IPR036397">
    <property type="entry name" value="RNaseH_sf"/>
</dbReference>
<dbReference type="InterPro" id="IPR052160">
    <property type="entry name" value="Gypsy_RT_Integrase-like"/>
</dbReference>
<dbReference type="Gene3D" id="3.30.420.10">
    <property type="entry name" value="Ribonuclease H-like superfamily/Ribonuclease H"/>
    <property type="match status" value="2"/>
</dbReference>
<reference evidence="1" key="1">
    <citation type="submission" date="2018-05" db="EMBL/GenBank/DDBJ databases">
        <title>Draft genome of Mucuna pruriens seed.</title>
        <authorList>
            <person name="Nnadi N.E."/>
            <person name="Vos R."/>
            <person name="Hasami M.H."/>
            <person name="Devisetty U.K."/>
            <person name="Aguiy J.C."/>
        </authorList>
    </citation>
    <scope>NUCLEOTIDE SEQUENCE [LARGE SCALE GENOMIC DNA]</scope>
    <source>
        <strain evidence="1">JCA_2017</strain>
    </source>
</reference>
<evidence type="ECO:0000313" key="2">
    <source>
        <dbReference type="Proteomes" id="UP000257109"/>
    </source>
</evidence>
<name>A0A371I6R1_MUCPR</name>
<evidence type="ECO:0000313" key="1">
    <source>
        <dbReference type="EMBL" id="RDY10737.1"/>
    </source>
</evidence>
<proteinExistence type="predicted"/>
<comment type="caution">
    <text evidence="1">The sequence shown here is derived from an EMBL/GenBank/DDBJ whole genome shotgun (WGS) entry which is preliminary data.</text>
</comment>
<organism evidence="1 2">
    <name type="scientific">Mucuna pruriens</name>
    <name type="common">Velvet bean</name>
    <name type="synonym">Dolichos pruriens</name>
    <dbReference type="NCBI Taxonomy" id="157652"/>
    <lineage>
        <taxon>Eukaryota</taxon>
        <taxon>Viridiplantae</taxon>
        <taxon>Streptophyta</taxon>
        <taxon>Embryophyta</taxon>
        <taxon>Tracheophyta</taxon>
        <taxon>Spermatophyta</taxon>
        <taxon>Magnoliopsida</taxon>
        <taxon>eudicotyledons</taxon>
        <taxon>Gunneridae</taxon>
        <taxon>Pentapetalae</taxon>
        <taxon>rosids</taxon>
        <taxon>fabids</taxon>
        <taxon>Fabales</taxon>
        <taxon>Fabaceae</taxon>
        <taxon>Papilionoideae</taxon>
        <taxon>50 kb inversion clade</taxon>
        <taxon>NPAAA clade</taxon>
        <taxon>indigoferoid/millettioid clade</taxon>
        <taxon>Phaseoleae</taxon>
        <taxon>Mucuna</taxon>
    </lineage>
</organism>
<accession>A0A371I6R1</accession>
<dbReference type="GO" id="GO:0003676">
    <property type="term" value="F:nucleic acid binding"/>
    <property type="evidence" value="ECO:0007669"/>
    <property type="project" value="InterPro"/>
</dbReference>
<dbReference type="EMBL" id="QJKJ01000791">
    <property type="protein sequence ID" value="RDY10737.1"/>
    <property type="molecule type" value="Genomic_DNA"/>
</dbReference>
<dbReference type="SUPFAM" id="SSF53098">
    <property type="entry name" value="Ribonuclease H-like"/>
    <property type="match status" value="1"/>
</dbReference>
<feature type="non-terminal residue" evidence="1">
    <location>
        <position position="1"/>
    </location>
</feature>
<evidence type="ECO:0008006" key="3">
    <source>
        <dbReference type="Google" id="ProtNLM"/>
    </source>
</evidence>
<dbReference type="InterPro" id="IPR012337">
    <property type="entry name" value="RNaseH-like_sf"/>
</dbReference>
<gene>
    <name evidence="1" type="ORF">CR513_04713</name>
</gene>
<dbReference type="PANTHER" id="PTHR47266">
    <property type="entry name" value="ENDONUCLEASE-RELATED"/>
    <property type="match status" value="1"/>
</dbReference>
<sequence>MGSFPVSNGYSYILLAVDYMSRWVEVVATKTSDTKVVVDFPKSNIFYRFGWCIGLRQHTTPQKNGQTKVFYREIKKIQQKMTNLGQKERSYHLEDALWAYRTTYQTPLGMSPYWIIFSKAYHLSVELEHQAY</sequence>
<dbReference type="AlphaFoldDB" id="A0A371I6R1"/>
<keyword evidence="2" id="KW-1185">Reference proteome</keyword>